<proteinExistence type="predicted"/>
<evidence type="ECO:0000256" key="1">
    <source>
        <dbReference type="SAM" id="MobiDB-lite"/>
    </source>
</evidence>
<organism evidence="2 3">
    <name type="scientific">Trifolium medium</name>
    <dbReference type="NCBI Taxonomy" id="97028"/>
    <lineage>
        <taxon>Eukaryota</taxon>
        <taxon>Viridiplantae</taxon>
        <taxon>Streptophyta</taxon>
        <taxon>Embryophyta</taxon>
        <taxon>Tracheophyta</taxon>
        <taxon>Spermatophyta</taxon>
        <taxon>Magnoliopsida</taxon>
        <taxon>eudicotyledons</taxon>
        <taxon>Gunneridae</taxon>
        <taxon>Pentapetalae</taxon>
        <taxon>rosids</taxon>
        <taxon>fabids</taxon>
        <taxon>Fabales</taxon>
        <taxon>Fabaceae</taxon>
        <taxon>Papilionoideae</taxon>
        <taxon>50 kb inversion clade</taxon>
        <taxon>NPAAA clade</taxon>
        <taxon>Hologalegina</taxon>
        <taxon>IRL clade</taxon>
        <taxon>Trifolieae</taxon>
        <taxon>Trifolium</taxon>
    </lineage>
</organism>
<keyword evidence="3" id="KW-1185">Reference proteome</keyword>
<accession>A0A392SB97</accession>
<dbReference type="EMBL" id="LXQA010347823">
    <property type="protein sequence ID" value="MCI45742.1"/>
    <property type="molecule type" value="Genomic_DNA"/>
</dbReference>
<evidence type="ECO:0000313" key="3">
    <source>
        <dbReference type="Proteomes" id="UP000265520"/>
    </source>
</evidence>
<comment type="caution">
    <text evidence="2">The sequence shown here is derived from an EMBL/GenBank/DDBJ whole genome shotgun (WGS) entry which is preliminary data.</text>
</comment>
<feature type="compositionally biased region" description="Polar residues" evidence="1">
    <location>
        <begin position="8"/>
        <end position="21"/>
    </location>
</feature>
<dbReference type="AlphaFoldDB" id="A0A392SB97"/>
<protein>
    <submittedName>
        <fullName evidence="2">Uncharacterized protein</fullName>
    </submittedName>
</protein>
<evidence type="ECO:0000313" key="2">
    <source>
        <dbReference type="EMBL" id="MCI45742.1"/>
    </source>
</evidence>
<feature type="region of interest" description="Disordered" evidence="1">
    <location>
        <begin position="1"/>
        <end position="67"/>
    </location>
</feature>
<dbReference type="Proteomes" id="UP000265520">
    <property type="component" value="Unassembled WGS sequence"/>
</dbReference>
<sequence>GKQRNRANKTTTQEAMTNQENGEGGELIGMAENQPSRPLQRRPSKRPATMTATATEESFSGCRRKRE</sequence>
<reference evidence="2 3" key="1">
    <citation type="journal article" date="2018" name="Front. Plant Sci.">
        <title>Red Clover (Trifolium pratense) and Zigzag Clover (T. medium) - A Picture of Genomic Similarities and Differences.</title>
        <authorList>
            <person name="Dluhosova J."/>
            <person name="Istvanek J."/>
            <person name="Nedelnik J."/>
            <person name="Repkova J."/>
        </authorList>
    </citation>
    <scope>NUCLEOTIDE SEQUENCE [LARGE SCALE GENOMIC DNA]</scope>
    <source>
        <strain evidence="3">cv. 10/8</strain>
        <tissue evidence="2">Leaf</tissue>
    </source>
</reference>
<feature type="non-terminal residue" evidence="2">
    <location>
        <position position="1"/>
    </location>
</feature>
<name>A0A392SB97_9FABA</name>